<keyword evidence="2 4" id="KW-1133">Transmembrane helix</keyword>
<feature type="transmembrane region" description="Helical" evidence="4">
    <location>
        <begin position="287"/>
        <end position="306"/>
    </location>
</feature>
<feature type="domain" description="Major facilitator superfamily (MFS) profile" evidence="5">
    <location>
        <begin position="218"/>
        <end position="402"/>
    </location>
</feature>
<feature type="transmembrane region" description="Helical" evidence="4">
    <location>
        <begin position="261"/>
        <end position="280"/>
    </location>
</feature>
<dbReference type="EMBL" id="LANI01000006">
    <property type="protein sequence ID" value="KKJ77038.1"/>
    <property type="molecule type" value="Genomic_DNA"/>
</dbReference>
<keyword evidence="7" id="KW-1185">Reference proteome</keyword>
<dbReference type="Proteomes" id="UP000034491">
    <property type="component" value="Unassembled WGS sequence"/>
</dbReference>
<feature type="transmembrane region" description="Helical" evidence="4">
    <location>
        <begin position="174"/>
        <end position="195"/>
    </location>
</feature>
<feature type="transmembrane region" description="Helical" evidence="4">
    <location>
        <begin position="374"/>
        <end position="394"/>
    </location>
</feature>
<evidence type="ECO:0000313" key="6">
    <source>
        <dbReference type="EMBL" id="KKJ77038.1"/>
    </source>
</evidence>
<protein>
    <submittedName>
        <fullName evidence="6">MFS transporter</fullName>
    </submittedName>
</protein>
<feature type="transmembrane region" description="Helical" evidence="4">
    <location>
        <begin position="80"/>
        <end position="99"/>
    </location>
</feature>
<dbReference type="SUPFAM" id="SSF103473">
    <property type="entry name" value="MFS general substrate transporter"/>
    <property type="match status" value="1"/>
</dbReference>
<dbReference type="InterPro" id="IPR020846">
    <property type="entry name" value="MFS_dom"/>
</dbReference>
<dbReference type="PATRIC" id="fig|1549748.8.peg.4008"/>
<organism evidence="6 7">
    <name type="scientific">Kiloniella litopenaei</name>
    <dbReference type="NCBI Taxonomy" id="1549748"/>
    <lineage>
        <taxon>Bacteria</taxon>
        <taxon>Pseudomonadati</taxon>
        <taxon>Pseudomonadota</taxon>
        <taxon>Alphaproteobacteria</taxon>
        <taxon>Rhodospirillales</taxon>
        <taxon>Kiloniellaceae</taxon>
        <taxon>Kiloniella</taxon>
    </lineage>
</organism>
<dbReference type="GO" id="GO:0022857">
    <property type="term" value="F:transmembrane transporter activity"/>
    <property type="evidence" value="ECO:0007669"/>
    <property type="project" value="InterPro"/>
</dbReference>
<dbReference type="PANTHER" id="PTHR23534:SF1">
    <property type="entry name" value="MAJOR FACILITATOR SUPERFAMILY PROTEIN"/>
    <property type="match status" value="1"/>
</dbReference>
<dbReference type="Pfam" id="PF07690">
    <property type="entry name" value="MFS_1"/>
    <property type="match status" value="1"/>
</dbReference>
<keyword evidence="1 4" id="KW-0812">Transmembrane</keyword>
<evidence type="ECO:0000256" key="3">
    <source>
        <dbReference type="ARBA" id="ARBA00023136"/>
    </source>
</evidence>
<evidence type="ECO:0000259" key="5">
    <source>
        <dbReference type="PROSITE" id="PS50850"/>
    </source>
</evidence>
<evidence type="ECO:0000256" key="2">
    <source>
        <dbReference type="ARBA" id="ARBA00022989"/>
    </source>
</evidence>
<feature type="transmembrane region" description="Helical" evidence="4">
    <location>
        <begin position="50"/>
        <end position="73"/>
    </location>
</feature>
<evidence type="ECO:0000256" key="1">
    <source>
        <dbReference type="ARBA" id="ARBA00022692"/>
    </source>
</evidence>
<feature type="transmembrane region" description="Helical" evidence="4">
    <location>
        <begin position="105"/>
        <end position="129"/>
    </location>
</feature>
<dbReference type="Gene3D" id="1.20.1250.20">
    <property type="entry name" value="MFS general substrate transporter like domains"/>
    <property type="match status" value="1"/>
</dbReference>
<feature type="transmembrane region" description="Helical" evidence="4">
    <location>
        <begin position="351"/>
        <end position="368"/>
    </location>
</feature>
<reference evidence="6 7" key="1">
    <citation type="submission" date="2015-03" db="EMBL/GenBank/DDBJ databases">
        <title>Genome sequence of Kiloniella sp. P1-1, isolated from the gut microflora of Pacific white shrimp, Penaeus vannamei.</title>
        <authorList>
            <person name="Shao Z."/>
            <person name="Wang L."/>
            <person name="Li X."/>
        </authorList>
    </citation>
    <scope>NUCLEOTIDE SEQUENCE [LARGE SCALE GENOMIC DNA]</scope>
    <source>
        <strain evidence="6 7">P1-1</strain>
    </source>
</reference>
<accession>A0A0M2RBQ0</accession>
<keyword evidence="3 4" id="KW-0472">Membrane</keyword>
<evidence type="ECO:0000256" key="4">
    <source>
        <dbReference type="SAM" id="Phobius"/>
    </source>
</evidence>
<feature type="transmembrane region" description="Helical" evidence="4">
    <location>
        <begin position="312"/>
        <end position="330"/>
    </location>
</feature>
<dbReference type="AlphaFoldDB" id="A0A0M2RBQ0"/>
<gene>
    <name evidence="6" type="ORF">WH95_09830</name>
</gene>
<feature type="transmembrane region" description="Helical" evidence="4">
    <location>
        <begin position="141"/>
        <end position="162"/>
    </location>
</feature>
<proteinExistence type="predicted"/>
<feature type="transmembrane region" description="Helical" evidence="4">
    <location>
        <begin position="216"/>
        <end position="241"/>
    </location>
</feature>
<dbReference type="STRING" id="1549748.WH95_09830"/>
<dbReference type="OrthoDB" id="8558006at2"/>
<evidence type="ECO:0000313" key="7">
    <source>
        <dbReference type="Proteomes" id="UP000034491"/>
    </source>
</evidence>
<sequence>MSKSVNMADQTQKLNFSLILFGNAILGTPMPMLIILGGLAGAMLSPANELAILPVSVQMLAGMLTAAPMSVFMGKYGRKLGFLLGASTAAVGGALGVYSLFYENFYTLCLAHAAMGSALICFGYFRFAAAEVVSEAWRPKAISFTLGSGLVAALLGPEVFVYSKDFFSPIPFAGAYGAITAISLIGSFPILALGLRETGIHNQVDKSKEVAPVGEVLRRPAVFTAILCAAISFGVMVLLMAPTPLAMVGCGFTDVQAGDVIRWHVIAMFAPSFFTGSLISRFGSGKIISCGLLMLCVSAAIAIAGIELSNFYVSLILLGLGWNFGFIGATNMLNENLNPDERSVVQGANDTLIALVSTLASFGSGILISSFSWMAVAVTAIPLVLIAFAGLIFLRQRVRSVA</sequence>
<dbReference type="PROSITE" id="PS50850">
    <property type="entry name" value="MFS"/>
    <property type="match status" value="1"/>
</dbReference>
<dbReference type="InterPro" id="IPR036259">
    <property type="entry name" value="MFS_trans_sf"/>
</dbReference>
<dbReference type="InterPro" id="IPR011701">
    <property type="entry name" value="MFS"/>
</dbReference>
<dbReference type="PANTHER" id="PTHR23534">
    <property type="entry name" value="MFS PERMEASE"/>
    <property type="match status" value="1"/>
</dbReference>
<name>A0A0M2RBQ0_9PROT</name>
<comment type="caution">
    <text evidence="6">The sequence shown here is derived from an EMBL/GenBank/DDBJ whole genome shotgun (WGS) entry which is preliminary data.</text>
</comment>
<feature type="transmembrane region" description="Helical" evidence="4">
    <location>
        <begin position="20"/>
        <end position="44"/>
    </location>
</feature>